<evidence type="ECO:0000256" key="1">
    <source>
        <dbReference type="ARBA" id="ARBA00008779"/>
    </source>
</evidence>
<dbReference type="EMBL" id="ANOH01000060">
    <property type="protein sequence ID" value="EMI57832.1"/>
    <property type="molecule type" value="Genomic_DNA"/>
</dbReference>
<comment type="caution">
    <text evidence="4">The sequence shown here is derived from an EMBL/GenBank/DDBJ whole genome shotgun (WGS) entry which is preliminary data.</text>
</comment>
<dbReference type="EC" id="3.1.6.1" evidence="4"/>
<evidence type="ECO:0000259" key="3">
    <source>
        <dbReference type="Pfam" id="PF00884"/>
    </source>
</evidence>
<gene>
    <name evidence="4" type="ORF">RSSM_00700</name>
</gene>
<reference evidence="4 5" key="1">
    <citation type="journal article" date="2013" name="Mar. Genomics">
        <title>Expression of sulfatases in Rhodopirellula baltica and the diversity of sulfatases in the genus Rhodopirellula.</title>
        <authorList>
            <person name="Wegner C.E."/>
            <person name="Richter-Heitmann T."/>
            <person name="Klindworth A."/>
            <person name="Klockow C."/>
            <person name="Richter M."/>
            <person name="Achstetter T."/>
            <person name="Glockner F.O."/>
            <person name="Harder J."/>
        </authorList>
    </citation>
    <scope>NUCLEOTIDE SEQUENCE [LARGE SCALE GENOMIC DNA]</scope>
    <source>
        <strain evidence="4 5">SM41</strain>
    </source>
</reference>
<evidence type="ECO:0000313" key="5">
    <source>
        <dbReference type="Proteomes" id="UP000011885"/>
    </source>
</evidence>
<evidence type="ECO:0000256" key="2">
    <source>
        <dbReference type="ARBA" id="ARBA00022801"/>
    </source>
</evidence>
<feature type="non-terminal residue" evidence="4">
    <location>
        <position position="121"/>
    </location>
</feature>
<sequence length="121" mass="13523">MGAIVTPIQAESPRPNIVWIMSEDNSKHYLKHFDIHGVSTPAIESMAKHGITFDRAFSNAPVCSTARTTLITGCYGPRIGTQYHRRSRLAPMPEGVEMFPVYLRDVGYFTTNSSKTDYNAQ</sequence>
<organism evidence="4 5">
    <name type="scientific">Rhodopirellula sallentina SM41</name>
    <dbReference type="NCBI Taxonomy" id="1263870"/>
    <lineage>
        <taxon>Bacteria</taxon>
        <taxon>Pseudomonadati</taxon>
        <taxon>Planctomycetota</taxon>
        <taxon>Planctomycetia</taxon>
        <taxon>Pirellulales</taxon>
        <taxon>Pirellulaceae</taxon>
        <taxon>Rhodopirellula</taxon>
    </lineage>
</organism>
<feature type="domain" description="Sulfatase N-terminal" evidence="3">
    <location>
        <begin position="15"/>
        <end position="111"/>
    </location>
</feature>
<dbReference type="InterPro" id="IPR000917">
    <property type="entry name" value="Sulfatase_N"/>
</dbReference>
<comment type="similarity">
    <text evidence="1">Belongs to the sulfatase family.</text>
</comment>
<dbReference type="Pfam" id="PF00884">
    <property type="entry name" value="Sulfatase"/>
    <property type="match status" value="1"/>
</dbReference>
<evidence type="ECO:0000313" key="4">
    <source>
        <dbReference type="EMBL" id="EMI57832.1"/>
    </source>
</evidence>
<dbReference type="InterPro" id="IPR017850">
    <property type="entry name" value="Alkaline_phosphatase_core_sf"/>
</dbReference>
<dbReference type="PANTHER" id="PTHR42693:SF53">
    <property type="entry name" value="ENDO-4-O-SULFATASE"/>
    <property type="match status" value="1"/>
</dbReference>
<accession>M5U8N1</accession>
<proteinExistence type="inferred from homology"/>
<dbReference type="SUPFAM" id="SSF53649">
    <property type="entry name" value="Alkaline phosphatase-like"/>
    <property type="match status" value="1"/>
</dbReference>
<protein>
    <submittedName>
        <fullName evidence="4">Sulfatase</fullName>
        <ecNumber evidence="4">3.1.6.1</ecNumber>
    </submittedName>
</protein>
<dbReference type="InterPro" id="IPR050738">
    <property type="entry name" value="Sulfatase"/>
</dbReference>
<keyword evidence="2 4" id="KW-0378">Hydrolase</keyword>
<dbReference type="Gene3D" id="3.40.720.10">
    <property type="entry name" value="Alkaline Phosphatase, subunit A"/>
    <property type="match status" value="1"/>
</dbReference>
<keyword evidence="5" id="KW-1185">Reference proteome</keyword>
<dbReference type="Proteomes" id="UP000011885">
    <property type="component" value="Unassembled WGS sequence"/>
</dbReference>
<dbReference type="GO" id="GO:0004065">
    <property type="term" value="F:arylsulfatase activity"/>
    <property type="evidence" value="ECO:0007669"/>
    <property type="project" value="UniProtKB-EC"/>
</dbReference>
<name>M5U8N1_9BACT</name>
<dbReference type="AlphaFoldDB" id="M5U8N1"/>
<dbReference type="PANTHER" id="PTHR42693">
    <property type="entry name" value="ARYLSULFATASE FAMILY MEMBER"/>
    <property type="match status" value="1"/>
</dbReference>